<evidence type="ECO:0000313" key="1">
    <source>
        <dbReference type="EMBL" id="JAH38925.1"/>
    </source>
</evidence>
<dbReference type="EMBL" id="GBXM01069652">
    <property type="protein sequence ID" value="JAH38925.1"/>
    <property type="molecule type" value="Transcribed_RNA"/>
</dbReference>
<sequence length="35" mass="3798">MYCNVLSNSTMVCCLSFYPGLDALINEGSKGIIIQ</sequence>
<dbReference type="AlphaFoldDB" id="A0A0E9SE16"/>
<reference evidence="1" key="1">
    <citation type="submission" date="2014-11" db="EMBL/GenBank/DDBJ databases">
        <authorList>
            <person name="Amaro Gonzalez C."/>
        </authorList>
    </citation>
    <scope>NUCLEOTIDE SEQUENCE</scope>
</reference>
<accession>A0A0E9SE16</accession>
<organism evidence="1">
    <name type="scientific">Anguilla anguilla</name>
    <name type="common">European freshwater eel</name>
    <name type="synonym">Muraena anguilla</name>
    <dbReference type="NCBI Taxonomy" id="7936"/>
    <lineage>
        <taxon>Eukaryota</taxon>
        <taxon>Metazoa</taxon>
        <taxon>Chordata</taxon>
        <taxon>Craniata</taxon>
        <taxon>Vertebrata</taxon>
        <taxon>Euteleostomi</taxon>
        <taxon>Actinopterygii</taxon>
        <taxon>Neopterygii</taxon>
        <taxon>Teleostei</taxon>
        <taxon>Anguilliformes</taxon>
        <taxon>Anguillidae</taxon>
        <taxon>Anguilla</taxon>
    </lineage>
</organism>
<protein>
    <submittedName>
        <fullName evidence="1">Uncharacterized protein</fullName>
    </submittedName>
</protein>
<proteinExistence type="predicted"/>
<name>A0A0E9SE16_ANGAN</name>
<reference evidence="1" key="2">
    <citation type="journal article" date="2015" name="Fish Shellfish Immunol.">
        <title>Early steps in the European eel (Anguilla anguilla)-Vibrio vulnificus interaction in the gills: Role of the RtxA13 toxin.</title>
        <authorList>
            <person name="Callol A."/>
            <person name="Pajuelo D."/>
            <person name="Ebbesson L."/>
            <person name="Teles M."/>
            <person name="MacKenzie S."/>
            <person name="Amaro C."/>
        </authorList>
    </citation>
    <scope>NUCLEOTIDE SEQUENCE</scope>
</reference>